<feature type="compositionally biased region" description="Basic and acidic residues" evidence="1">
    <location>
        <begin position="234"/>
        <end position="261"/>
    </location>
</feature>
<evidence type="ECO:0000313" key="2">
    <source>
        <dbReference type="EMBL" id="KAL3797115.1"/>
    </source>
</evidence>
<dbReference type="AlphaFoldDB" id="A0ABD3QG10"/>
<protein>
    <submittedName>
        <fullName evidence="2">Uncharacterized protein</fullName>
    </submittedName>
</protein>
<accession>A0ABD3QG10</accession>
<evidence type="ECO:0000256" key="1">
    <source>
        <dbReference type="SAM" id="MobiDB-lite"/>
    </source>
</evidence>
<evidence type="ECO:0000313" key="3">
    <source>
        <dbReference type="Proteomes" id="UP001516023"/>
    </source>
</evidence>
<keyword evidence="3" id="KW-1185">Reference proteome</keyword>
<dbReference type="Proteomes" id="UP001516023">
    <property type="component" value="Unassembled WGS sequence"/>
</dbReference>
<comment type="caution">
    <text evidence="2">The sequence shown here is derived from an EMBL/GenBank/DDBJ whole genome shotgun (WGS) entry which is preliminary data.</text>
</comment>
<feature type="region of interest" description="Disordered" evidence="1">
    <location>
        <begin position="224"/>
        <end position="261"/>
    </location>
</feature>
<name>A0ABD3QG10_9STRA</name>
<proteinExistence type="predicted"/>
<gene>
    <name evidence="2" type="ORF">HJC23_000453</name>
</gene>
<sequence>MIPSKVMRMRAVGTLPPAIVSTNNLFHSPAANQTAIAAAHHLLSPSLIRASEILLPHVNFSSVPTKPDTKNNVEINPPSINIPTRHYPLSDPFFSIQHRPFESLFDHLWRTTAGDFPFARYAQQKNGLQIRQLLREMNDLTQSRMDRWMLSPSLELPHSIFGDPYLSLDVWQNAKYDQEKKMWSVPLKVPNIFRNDNISVDIVKDKTANSYKLRIQGRREVENNLETDAIASAPDEKSGDESDTSKLEQSPDVRTGEDIDKVVKEPIPKAKSISDYQYEMEFQLPPLPADSLDMTPQQAMEFYSPITAKFNADEGILTINIPESIVSPDGTVDSKTKEELKDEFAFSVPIESAA</sequence>
<reference evidence="2 3" key="1">
    <citation type="journal article" date="2020" name="G3 (Bethesda)">
        <title>Improved Reference Genome for Cyclotella cryptica CCMP332, a Model for Cell Wall Morphogenesis, Salinity Adaptation, and Lipid Production in Diatoms (Bacillariophyta).</title>
        <authorList>
            <person name="Roberts W.R."/>
            <person name="Downey K.M."/>
            <person name="Ruck E.C."/>
            <person name="Traller J.C."/>
            <person name="Alverson A.J."/>
        </authorList>
    </citation>
    <scope>NUCLEOTIDE SEQUENCE [LARGE SCALE GENOMIC DNA]</scope>
    <source>
        <strain evidence="2 3">CCMP332</strain>
    </source>
</reference>
<organism evidence="2 3">
    <name type="scientific">Cyclotella cryptica</name>
    <dbReference type="NCBI Taxonomy" id="29204"/>
    <lineage>
        <taxon>Eukaryota</taxon>
        <taxon>Sar</taxon>
        <taxon>Stramenopiles</taxon>
        <taxon>Ochrophyta</taxon>
        <taxon>Bacillariophyta</taxon>
        <taxon>Coscinodiscophyceae</taxon>
        <taxon>Thalassiosirophycidae</taxon>
        <taxon>Stephanodiscales</taxon>
        <taxon>Stephanodiscaceae</taxon>
        <taxon>Cyclotella</taxon>
    </lineage>
</organism>
<dbReference type="EMBL" id="JABMIG020000057">
    <property type="protein sequence ID" value="KAL3797115.1"/>
    <property type="molecule type" value="Genomic_DNA"/>
</dbReference>